<feature type="transmembrane region" description="Helical" evidence="1">
    <location>
        <begin position="82"/>
        <end position="101"/>
    </location>
</feature>
<comment type="caution">
    <text evidence="2">The sequence shown here is derived from an EMBL/GenBank/DDBJ whole genome shotgun (WGS) entry which is preliminary data.</text>
</comment>
<name>A0A0W0H8R6_PSEVI</name>
<dbReference type="Pfam" id="PF07332">
    <property type="entry name" value="Phage_holin_3_6"/>
    <property type="match status" value="1"/>
</dbReference>
<keyword evidence="1" id="KW-0472">Membrane</keyword>
<accession>A0A0W0H8R6</accession>
<dbReference type="InterPro" id="IPR009937">
    <property type="entry name" value="Phage_holin_3_6"/>
</dbReference>
<gene>
    <name evidence="2" type="ORF">AO067_19080</name>
</gene>
<keyword evidence="1" id="KW-0812">Transmembrane</keyword>
<evidence type="ECO:0000313" key="2">
    <source>
        <dbReference type="EMBL" id="KTB57219.1"/>
    </source>
</evidence>
<keyword evidence="1" id="KW-1133">Transmembrane helix</keyword>
<proteinExistence type="predicted"/>
<reference evidence="2 3" key="1">
    <citation type="submission" date="2015-09" db="EMBL/GenBank/DDBJ databases">
        <title>Genome sequence of ICMP 13104.</title>
        <authorList>
            <person name="Visnovsky S."/>
            <person name="Lu A."/>
            <person name="Panda P."/>
            <person name="Pitman A."/>
        </authorList>
    </citation>
    <scope>NUCLEOTIDE SEQUENCE [LARGE SCALE GENOMIC DNA]</scope>
    <source>
        <strain evidence="2 3">ICMP 13104</strain>
    </source>
</reference>
<organism evidence="2 3">
    <name type="scientific">Pseudomonas viridiflava ICMP 13104</name>
    <dbReference type="NCBI Taxonomy" id="1198305"/>
    <lineage>
        <taxon>Bacteria</taxon>
        <taxon>Pseudomonadati</taxon>
        <taxon>Pseudomonadota</taxon>
        <taxon>Gammaproteobacteria</taxon>
        <taxon>Pseudomonadales</taxon>
        <taxon>Pseudomonadaceae</taxon>
        <taxon>Pseudomonas</taxon>
    </lineage>
</organism>
<sequence>MTLGTESAPPEGTPGSSPRRLGAAFLGLLHTHVELFGIELQEQKARTVSLLLFAGLALVFGLLLLTGLSALLLIVLWDSYRLAGIIGLCTFYFLAAIFCGLRLKSAIFDESSPFHATLEELANDRERLMPSRTRAIPDANCARP</sequence>
<evidence type="ECO:0000256" key="1">
    <source>
        <dbReference type="SAM" id="Phobius"/>
    </source>
</evidence>
<dbReference type="Proteomes" id="UP000053048">
    <property type="component" value="Unassembled WGS sequence"/>
</dbReference>
<dbReference type="AlphaFoldDB" id="A0A0W0H8R6"/>
<dbReference type="EMBL" id="LKEJ01000164">
    <property type="protein sequence ID" value="KTB57219.1"/>
    <property type="molecule type" value="Genomic_DNA"/>
</dbReference>
<evidence type="ECO:0000313" key="3">
    <source>
        <dbReference type="Proteomes" id="UP000053048"/>
    </source>
</evidence>
<protein>
    <submittedName>
        <fullName evidence="2">Uncharacterized protein</fullName>
    </submittedName>
</protein>
<feature type="transmembrane region" description="Helical" evidence="1">
    <location>
        <begin position="50"/>
        <end position="76"/>
    </location>
</feature>
<keyword evidence="3" id="KW-1185">Reference proteome</keyword>